<proteinExistence type="predicted"/>
<dbReference type="Proteomes" id="UP000077069">
    <property type="component" value="Unassembled WGS sequence"/>
</dbReference>
<feature type="transmembrane region" description="Helical" evidence="9">
    <location>
        <begin position="52"/>
        <end position="72"/>
    </location>
</feature>
<dbReference type="Pfam" id="PF25539">
    <property type="entry name" value="Bestrophin_2"/>
    <property type="match status" value="1"/>
</dbReference>
<feature type="transmembrane region" description="Helical" evidence="9">
    <location>
        <begin position="258"/>
        <end position="277"/>
    </location>
</feature>
<evidence type="ECO:0000256" key="3">
    <source>
        <dbReference type="ARBA" id="ARBA00022475"/>
    </source>
</evidence>
<organism evidence="10 11">
    <name type="scientific">Paraphaeosphaeria sporulosa</name>
    <dbReference type="NCBI Taxonomy" id="1460663"/>
    <lineage>
        <taxon>Eukaryota</taxon>
        <taxon>Fungi</taxon>
        <taxon>Dikarya</taxon>
        <taxon>Ascomycota</taxon>
        <taxon>Pezizomycotina</taxon>
        <taxon>Dothideomycetes</taxon>
        <taxon>Pleosporomycetidae</taxon>
        <taxon>Pleosporales</taxon>
        <taxon>Massarineae</taxon>
        <taxon>Didymosphaeriaceae</taxon>
        <taxon>Paraphaeosphaeria</taxon>
    </lineage>
</organism>
<accession>A0A177C3I2</accession>
<evidence type="ECO:0000256" key="9">
    <source>
        <dbReference type="SAM" id="Phobius"/>
    </source>
</evidence>
<evidence type="ECO:0000256" key="6">
    <source>
        <dbReference type="ARBA" id="ARBA00023065"/>
    </source>
</evidence>
<keyword evidence="6" id="KW-0406">Ion transport</keyword>
<evidence type="ECO:0000256" key="7">
    <source>
        <dbReference type="ARBA" id="ARBA00023136"/>
    </source>
</evidence>
<dbReference type="GO" id="GO:0005886">
    <property type="term" value="C:plasma membrane"/>
    <property type="evidence" value="ECO:0007669"/>
    <property type="project" value="UniProtKB-SubCell"/>
</dbReference>
<dbReference type="InterPro" id="IPR044669">
    <property type="entry name" value="YneE/VCCN1/2-like"/>
</dbReference>
<gene>
    <name evidence="10" type="ORF">CC84DRAFT_1126339</name>
</gene>
<dbReference type="RefSeq" id="XP_018032548.1">
    <property type="nucleotide sequence ID" value="XM_018175740.1"/>
</dbReference>
<dbReference type="PANTHER" id="PTHR33281">
    <property type="entry name" value="UPF0187 PROTEIN YNEE"/>
    <property type="match status" value="1"/>
</dbReference>
<feature type="transmembrane region" description="Helical" evidence="9">
    <location>
        <begin position="21"/>
        <end position="40"/>
    </location>
</feature>
<evidence type="ECO:0000256" key="8">
    <source>
        <dbReference type="SAM" id="MobiDB-lite"/>
    </source>
</evidence>
<dbReference type="InParanoid" id="A0A177C3I2"/>
<evidence type="ECO:0000313" key="10">
    <source>
        <dbReference type="EMBL" id="OAG02183.1"/>
    </source>
</evidence>
<comment type="subcellular location">
    <subcellularLocation>
        <location evidence="1">Cell membrane</location>
        <topology evidence="1">Multi-pass membrane protein</topology>
    </subcellularLocation>
</comment>
<dbReference type="STRING" id="1460663.A0A177C3I2"/>
<dbReference type="AlphaFoldDB" id="A0A177C3I2"/>
<dbReference type="EMBL" id="KV441556">
    <property type="protein sequence ID" value="OAG02183.1"/>
    <property type="molecule type" value="Genomic_DNA"/>
</dbReference>
<reference evidence="10 11" key="1">
    <citation type="submission" date="2016-05" db="EMBL/GenBank/DDBJ databases">
        <title>Comparative analysis of secretome profiles of manganese(II)-oxidizing ascomycete fungi.</title>
        <authorList>
            <consortium name="DOE Joint Genome Institute"/>
            <person name="Zeiner C.A."/>
            <person name="Purvine S.O."/>
            <person name="Zink E.M."/>
            <person name="Wu S."/>
            <person name="Pasa-Tolic L."/>
            <person name="Chaput D.L."/>
            <person name="Haridas S."/>
            <person name="Grigoriev I.V."/>
            <person name="Santelli C.M."/>
            <person name="Hansel C.M."/>
        </authorList>
    </citation>
    <scope>NUCLEOTIDE SEQUENCE [LARGE SCALE GENOMIC DNA]</scope>
    <source>
        <strain evidence="10 11">AP3s5-JAC2a</strain>
    </source>
</reference>
<sequence>MGPRDIRRHSKWPRALRMHGSVAPKLVAPLLGIGMWSALITTISEKVHTINVHPIVITVLGLVVGLALNLRSQTAYERYMEGRRMWAMLGASATSLARHIWLHVKEGEGSRAKTILISKTAALNLITGFVIALKHKLRFEPYATYDDLHPLIAHLDTFAINAGEPEPPRRAFLCKKVGYWMGFPMARSNPRKQIKRAKHPVGNLPLEILSHLSAYLTEQIDMGTFELGIAQNQSMNVMNDLHHILATTERVQTTPLPLAYSITISQITWVYLLTLPFQLTTLTGWLCIPITITTAYIVLGILYIGNELENPFGTEVNNLPLENYCEQIVSDVHVIAAISPAIMKAQIHAPQSQLLYPLSLETRELWSSRSEDEIRVALTQRADPSKTDMWERLNDWRNEVGHDEGQGSAQSDTVCGDCEQGQCRGGNDEHSPGNGGNHRPSWRGSRIWDRSSFSKGTFSA</sequence>
<evidence type="ECO:0000256" key="1">
    <source>
        <dbReference type="ARBA" id="ARBA00004651"/>
    </source>
</evidence>
<keyword evidence="3" id="KW-1003">Cell membrane</keyword>
<evidence type="ECO:0000256" key="4">
    <source>
        <dbReference type="ARBA" id="ARBA00022692"/>
    </source>
</evidence>
<feature type="region of interest" description="Disordered" evidence="8">
    <location>
        <begin position="424"/>
        <end position="446"/>
    </location>
</feature>
<dbReference type="GO" id="GO:0005254">
    <property type="term" value="F:chloride channel activity"/>
    <property type="evidence" value="ECO:0007669"/>
    <property type="project" value="InterPro"/>
</dbReference>
<dbReference type="PANTHER" id="PTHR33281:SF19">
    <property type="entry name" value="VOLTAGE-DEPENDENT ANION CHANNEL-FORMING PROTEIN YNEE"/>
    <property type="match status" value="1"/>
</dbReference>
<feature type="transmembrane region" description="Helical" evidence="9">
    <location>
        <begin position="283"/>
        <end position="304"/>
    </location>
</feature>
<keyword evidence="11" id="KW-1185">Reference proteome</keyword>
<keyword evidence="4 9" id="KW-0812">Transmembrane</keyword>
<keyword evidence="2" id="KW-0813">Transport</keyword>
<evidence type="ECO:0000313" key="11">
    <source>
        <dbReference type="Proteomes" id="UP000077069"/>
    </source>
</evidence>
<dbReference type="OrthoDB" id="1368at2759"/>
<keyword evidence="5 9" id="KW-1133">Transmembrane helix</keyword>
<dbReference type="GeneID" id="28759226"/>
<name>A0A177C3I2_9PLEO</name>
<protein>
    <submittedName>
        <fullName evidence="10">Membrane protein</fullName>
    </submittedName>
</protein>
<evidence type="ECO:0000256" key="5">
    <source>
        <dbReference type="ARBA" id="ARBA00022989"/>
    </source>
</evidence>
<evidence type="ECO:0000256" key="2">
    <source>
        <dbReference type="ARBA" id="ARBA00022448"/>
    </source>
</evidence>
<keyword evidence="7 9" id="KW-0472">Membrane</keyword>